<dbReference type="InterPro" id="IPR010344">
    <property type="entry name" value="YbjH"/>
</dbReference>
<dbReference type="AlphaFoldDB" id="A0A2T0TEV1"/>
<sequence length="283" mass="31287">MTNDVYTYTFKKAQLQKAGKKVFMVGLLLLGGLYSTRLCAQVNVSGKSGLIYIPTAEVQDDRTFSAGYIYNPINYAIKFNKRNSESIYFVNLVVLPRFEVNVNLLRPNGTIPFMEGGIGDRQLDLKYVFLTEKAKRPSVAVILSAPFGVDNSLLTHAVIATKHLPVAKSITAIVTVGLGSPYSVGRRTNTNDILSDFALEDKRDLPYHYLTGPFGGVNINFASKGGVMVEWDSQHLNVGAYALLFKHWTVQAGLLNGDQLTMSTSYSLNVFQLPKRIRKHGKA</sequence>
<dbReference type="Pfam" id="PF06082">
    <property type="entry name" value="YjbH"/>
    <property type="match status" value="1"/>
</dbReference>
<protein>
    <submittedName>
        <fullName evidence="1">Exopolysaccharide biosynthesis protein YbjH</fullName>
    </submittedName>
</protein>
<name>A0A2T0TEV1_9BACT</name>
<evidence type="ECO:0000313" key="2">
    <source>
        <dbReference type="Proteomes" id="UP000238375"/>
    </source>
</evidence>
<accession>A0A2T0TEV1</accession>
<proteinExistence type="predicted"/>
<organism evidence="1 2">
    <name type="scientific">Spirosoma oryzae</name>
    <dbReference type="NCBI Taxonomy" id="1469603"/>
    <lineage>
        <taxon>Bacteria</taxon>
        <taxon>Pseudomonadati</taxon>
        <taxon>Bacteroidota</taxon>
        <taxon>Cytophagia</taxon>
        <taxon>Cytophagales</taxon>
        <taxon>Cytophagaceae</taxon>
        <taxon>Spirosoma</taxon>
    </lineage>
</organism>
<dbReference type="EMBL" id="PVTE01000003">
    <property type="protein sequence ID" value="PRY44181.1"/>
    <property type="molecule type" value="Genomic_DNA"/>
</dbReference>
<keyword evidence="2" id="KW-1185">Reference proteome</keyword>
<reference evidence="1 2" key="1">
    <citation type="submission" date="2018-03" db="EMBL/GenBank/DDBJ databases">
        <title>Genomic Encyclopedia of Archaeal and Bacterial Type Strains, Phase II (KMG-II): from individual species to whole genera.</title>
        <authorList>
            <person name="Goeker M."/>
        </authorList>
    </citation>
    <scope>NUCLEOTIDE SEQUENCE [LARGE SCALE GENOMIC DNA]</scope>
    <source>
        <strain evidence="1 2">DSM 28354</strain>
    </source>
</reference>
<evidence type="ECO:0000313" key="1">
    <source>
        <dbReference type="EMBL" id="PRY44181.1"/>
    </source>
</evidence>
<dbReference type="RefSeq" id="WP_106136732.1">
    <property type="nucleotide sequence ID" value="NZ_PVTE01000003.1"/>
</dbReference>
<dbReference type="Proteomes" id="UP000238375">
    <property type="component" value="Unassembled WGS sequence"/>
</dbReference>
<gene>
    <name evidence="1" type="ORF">CLV58_103150</name>
</gene>
<comment type="caution">
    <text evidence="1">The sequence shown here is derived from an EMBL/GenBank/DDBJ whole genome shotgun (WGS) entry which is preliminary data.</text>
</comment>